<dbReference type="Gene3D" id="2.40.50.870">
    <property type="entry name" value="Protein of unknown function (DUF3299)"/>
    <property type="match status" value="1"/>
</dbReference>
<evidence type="ECO:0000313" key="3">
    <source>
        <dbReference type="Proteomes" id="UP000005954"/>
    </source>
</evidence>
<proteinExistence type="predicted"/>
<feature type="signal peptide" evidence="1">
    <location>
        <begin position="1"/>
        <end position="22"/>
    </location>
</feature>
<dbReference type="RefSeq" id="WP_009812451.1">
    <property type="nucleotide sequence ID" value="NZ_CH724156.1"/>
</dbReference>
<evidence type="ECO:0000256" key="1">
    <source>
        <dbReference type="SAM" id="SignalP"/>
    </source>
</evidence>
<reference evidence="2 3" key="1">
    <citation type="submission" date="2005-12" db="EMBL/GenBank/DDBJ databases">
        <authorList>
            <person name="Moran M.A."/>
            <person name="Ferriera S."/>
            <person name="Johnson J."/>
            <person name="Kravitz S."/>
            <person name="Halpern A."/>
            <person name="Remington K."/>
            <person name="Beeson K."/>
            <person name="Tran B."/>
            <person name="Rogers Y.-H."/>
            <person name="Friedman R."/>
            <person name="Venter J.C."/>
        </authorList>
    </citation>
    <scope>NUCLEOTIDE SEQUENCE [LARGE SCALE GENOMIC DNA]</scope>
    <source>
        <strain evidence="3">ATCC BAA-591 / DSM 15170 / ISM</strain>
    </source>
</reference>
<organism evidence="2 3">
    <name type="scientific">Roseovarius nubinhibens (strain ATCC BAA-591 / DSM 15170 / ISM)</name>
    <dbReference type="NCBI Taxonomy" id="89187"/>
    <lineage>
        <taxon>Bacteria</taxon>
        <taxon>Pseudomonadati</taxon>
        <taxon>Pseudomonadota</taxon>
        <taxon>Alphaproteobacteria</taxon>
        <taxon>Rhodobacterales</taxon>
        <taxon>Roseobacteraceae</taxon>
        <taxon>Roseovarius</taxon>
    </lineage>
</organism>
<feature type="chain" id="PRO_5002658995" evidence="1">
    <location>
        <begin position="23"/>
        <end position="145"/>
    </location>
</feature>
<sequence>MQISRLALSAATLGVSTNVVFAQPDTWALLNGIQIDEIVTETSYEVRKTWPKGFADEAVEIEITGYAAPLTPEGEALRELILVSDMGLCPFCGDPDHNAALQVQLADALPFVTENQRITLRGTLSKVHDPETWQAAILRDARIVP</sequence>
<keyword evidence="2" id="KW-0687">Ribonucleoprotein</keyword>
<gene>
    <name evidence="2" type="ORF">ISM_02130</name>
</gene>
<dbReference type="Proteomes" id="UP000005954">
    <property type="component" value="Unassembled WGS sequence"/>
</dbReference>
<keyword evidence="3" id="KW-1185">Reference proteome</keyword>
<dbReference type="AlphaFoldDB" id="A3SI68"/>
<dbReference type="eggNOG" id="ENOG5032UZD">
    <property type="taxonomic scope" value="Bacteria"/>
</dbReference>
<dbReference type="HOGENOM" id="CLU_1785443_0_0_5"/>
<accession>A3SI68</accession>
<dbReference type="GO" id="GO:0005840">
    <property type="term" value="C:ribosome"/>
    <property type="evidence" value="ECO:0007669"/>
    <property type="project" value="UniProtKB-KW"/>
</dbReference>
<name>A3SI68_ROSNI</name>
<keyword evidence="2" id="KW-0689">Ribosomal protein</keyword>
<dbReference type="EMBL" id="AALY01000001">
    <property type="protein sequence ID" value="EAP77049.1"/>
    <property type="molecule type" value="Genomic_DNA"/>
</dbReference>
<evidence type="ECO:0000313" key="2">
    <source>
        <dbReference type="EMBL" id="EAP77049.1"/>
    </source>
</evidence>
<keyword evidence="1" id="KW-0732">Signal</keyword>
<dbReference type="OrthoDB" id="7863575at2"/>
<protein>
    <submittedName>
        <fullName evidence="2">50S ribosomal protein L33</fullName>
    </submittedName>
</protein>
<comment type="caution">
    <text evidence="2">The sequence shown here is derived from an EMBL/GenBank/DDBJ whole genome shotgun (WGS) entry which is preliminary data.</text>
</comment>